<dbReference type="Proteomes" id="UP000605848">
    <property type="component" value="Unassembled WGS sequence"/>
</dbReference>
<dbReference type="Pfam" id="PF07238">
    <property type="entry name" value="PilZ"/>
    <property type="match status" value="1"/>
</dbReference>
<keyword evidence="2" id="KW-0812">Transmembrane</keyword>
<dbReference type="AlphaFoldDB" id="A0A936Z862"/>
<gene>
    <name evidence="4" type="ORF">JKG68_09860</name>
</gene>
<feature type="region of interest" description="Disordered" evidence="1">
    <location>
        <begin position="378"/>
        <end position="402"/>
    </location>
</feature>
<dbReference type="Gene3D" id="2.40.10.220">
    <property type="entry name" value="predicted glycosyltransferase like domains"/>
    <property type="match status" value="1"/>
</dbReference>
<reference evidence="4" key="1">
    <citation type="submission" date="2021-01" db="EMBL/GenBank/DDBJ databases">
        <title>Microvirga sp.</title>
        <authorList>
            <person name="Kim M.K."/>
        </authorList>
    </citation>
    <scope>NUCLEOTIDE SEQUENCE</scope>
    <source>
        <strain evidence="4">5420S-16</strain>
    </source>
</reference>
<name>A0A936Z862_9HYPH</name>
<sequence length="402" mass="43108">MTKITHEAEVQRQHPRYRLPVRCIHNGTQISVVDVSVGGLGLRAGSLSVQPGRVLDLTLVFPFSGYELTLPINAEVRYIAEEHSRIGLRFVDVSPRQHNLLRFILDAYLSGEVVEAGDILDVVSRRNEGKTREVPQRPQPVGFMANVAHHGRSVAGYVGIGAATLLLLGFVGMGVFERMYLIPAQTAQITADLVNVPAPSNGQLTFVATGNEVKAGEPLLTIQGPQGSSVVIDSPCNCLVQTRYSRASNFVREGMPVLALREKTSTPYVAASIPQDQVLRFYRGASATIEYADGTRVRGSQIERLPTLPDDNASVGRFFVKLAPGRDLETSTIGQPVSVVFDTFSGSSIAAAANKLQAAMNWAGNRIASVFGGNSDVANAPKKAKEPGTTTGSRLAGVTSEQ</sequence>
<protein>
    <submittedName>
        <fullName evidence="4">PilZ domain-containing protein</fullName>
    </submittedName>
</protein>
<evidence type="ECO:0000259" key="3">
    <source>
        <dbReference type="Pfam" id="PF07238"/>
    </source>
</evidence>
<evidence type="ECO:0000313" key="5">
    <source>
        <dbReference type="Proteomes" id="UP000605848"/>
    </source>
</evidence>
<feature type="domain" description="PilZ" evidence="3">
    <location>
        <begin position="11"/>
        <end position="103"/>
    </location>
</feature>
<evidence type="ECO:0000256" key="2">
    <source>
        <dbReference type="SAM" id="Phobius"/>
    </source>
</evidence>
<evidence type="ECO:0000256" key="1">
    <source>
        <dbReference type="SAM" id="MobiDB-lite"/>
    </source>
</evidence>
<dbReference type="RefSeq" id="WP_202058788.1">
    <property type="nucleotide sequence ID" value="NZ_JAEQMY010000011.1"/>
</dbReference>
<keyword evidence="5" id="KW-1185">Reference proteome</keyword>
<feature type="compositionally biased region" description="Polar residues" evidence="1">
    <location>
        <begin position="388"/>
        <end position="402"/>
    </location>
</feature>
<dbReference type="SUPFAM" id="SSF141371">
    <property type="entry name" value="PilZ domain-like"/>
    <property type="match status" value="1"/>
</dbReference>
<organism evidence="4 5">
    <name type="scientific">Microvirga aerilata</name>
    <dbReference type="NCBI Taxonomy" id="670292"/>
    <lineage>
        <taxon>Bacteria</taxon>
        <taxon>Pseudomonadati</taxon>
        <taxon>Pseudomonadota</taxon>
        <taxon>Alphaproteobacteria</taxon>
        <taxon>Hyphomicrobiales</taxon>
        <taxon>Methylobacteriaceae</taxon>
        <taxon>Microvirga</taxon>
    </lineage>
</organism>
<keyword evidence="2" id="KW-0472">Membrane</keyword>
<feature type="transmembrane region" description="Helical" evidence="2">
    <location>
        <begin position="154"/>
        <end position="176"/>
    </location>
</feature>
<dbReference type="GO" id="GO:0035438">
    <property type="term" value="F:cyclic-di-GMP binding"/>
    <property type="evidence" value="ECO:0007669"/>
    <property type="project" value="InterPro"/>
</dbReference>
<dbReference type="EMBL" id="JAEQMY010000011">
    <property type="protein sequence ID" value="MBL0404272.1"/>
    <property type="molecule type" value="Genomic_DNA"/>
</dbReference>
<proteinExistence type="predicted"/>
<dbReference type="InterPro" id="IPR009875">
    <property type="entry name" value="PilZ_domain"/>
</dbReference>
<keyword evidence="2" id="KW-1133">Transmembrane helix</keyword>
<comment type="caution">
    <text evidence="4">The sequence shown here is derived from an EMBL/GenBank/DDBJ whole genome shotgun (WGS) entry which is preliminary data.</text>
</comment>
<evidence type="ECO:0000313" key="4">
    <source>
        <dbReference type="EMBL" id="MBL0404272.1"/>
    </source>
</evidence>
<accession>A0A936Z862</accession>